<sequence length="120" mass="13369">MDPQPGHFDTRSDAIAYLLALPPTRVIGLPKHPQEGAERSLEIAALEAFTEQTADEFGLARKRWEWTAGDLVTELVVGCEAYLMDSDSKVEVVKVYRNGDVGVRLEDGEMNSVPVYELEF</sequence>
<proteinExistence type="predicted"/>
<keyword evidence="2" id="KW-1185">Reference proteome</keyword>
<evidence type="ECO:0000313" key="2">
    <source>
        <dbReference type="Proteomes" id="UP000501812"/>
    </source>
</evidence>
<dbReference type="AlphaFoldDB" id="A0A858RQ43"/>
<organism evidence="1 2">
    <name type="scientific">Luteolibacter luteus</name>
    <dbReference type="NCBI Taxonomy" id="2728835"/>
    <lineage>
        <taxon>Bacteria</taxon>
        <taxon>Pseudomonadati</taxon>
        <taxon>Verrucomicrobiota</taxon>
        <taxon>Verrucomicrobiia</taxon>
        <taxon>Verrucomicrobiales</taxon>
        <taxon>Verrucomicrobiaceae</taxon>
        <taxon>Luteolibacter</taxon>
    </lineage>
</organism>
<dbReference type="EMBL" id="CP051774">
    <property type="protein sequence ID" value="QJE99002.1"/>
    <property type="molecule type" value="Genomic_DNA"/>
</dbReference>
<dbReference type="Proteomes" id="UP000501812">
    <property type="component" value="Chromosome"/>
</dbReference>
<dbReference type="RefSeq" id="WP_169457488.1">
    <property type="nucleotide sequence ID" value="NZ_CP051774.1"/>
</dbReference>
<protein>
    <submittedName>
        <fullName evidence="1">Uncharacterized protein</fullName>
    </submittedName>
</protein>
<dbReference type="KEGG" id="luo:HHL09_25555"/>
<gene>
    <name evidence="1" type="ORF">HHL09_25555</name>
</gene>
<evidence type="ECO:0000313" key="1">
    <source>
        <dbReference type="EMBL" id="QJE99002.1"/>
    </source>
</evidence>
<accession>A0A858RQ43</accession>
<reference evidence="1 2" key="1">
    <citation type="submission" date="2020-04" db="EMBL/GenBank/DDBJ databases">
        <title>Luteolibacter sp. G-1-1-1 isolated from soil.</title>
        <authorList>
            <person name="Dahal R.H."/>
        </authorList>
    </citation>
    <scope>NUCLEOTIDE SEQUENCE [LARGE SCALE GENOMIC DNA]</scope>
    <source>
        <strain evidence="1 2">G-1-1-1</strain>
    </source>
</reference>
<name>A0A858RQ43_9BACT</name>